<protein>
    <submittedName>
        <fullName evidence="2">Heterokaryon incompatibility protein-domain-containing protein</fullName>
    </submittedName>
</protein>
<dbReference type="PANTHER" id="PTHR24148">
    <property type="entry name" value="ANKYRIN REPEAT DOMAIN-CONTAINING PROTEIN 39 HOMOLOG-RELATED"/>
    <property type="match status" value="1"/>
</dbReference>
<reference evidence="2" key="1">
    <citation type="submission" date="2023-06" db="EMBL/GenBank/DDBJ databases">
        <title>Genome-scale phylogeny and comparative genomics of the fungal order Sordariales.</title>
        <authorList>
            <consortium name="Lawrence Berkeley National Laboratory"/>
            <person name="Hensen N."/>
            <person name="Bonometti L."/>
            <person name="Westerberg I."/>
            <person name="Brannstrom I.O."/>
            <person name="Guillou S."/>
            <person name="Cros-Aarteil S."/>
            <person name="Calhoun S."/>
            <person name="Haridas S."/>
            <person name="Kuo A."/>
            <person name="Mondo S."/>
            <person name="Pangilinan J."/>
            <person name="Riley R."/>
            <person name="Labutti K."/>
            <person name="Andreopoulos B."/>
            <person name="Lipzen A."/>
            <person name="Chen C."/>
            <person name="Yanf M."/>
            <person name="Daum C."/>
            <person name="Ng V."/>
            <person name="Clum A."/>
            <person name="Steindorff A."/>
            <person name="Ohm R."/>
            <person name="Martin F."/>
            <person name="Silar P."/>
            <person name="Natvig D."/>
            <person name="Lalanne C."/>
            <person name="Gautier V."/>
            <person name="Ament-Velasquez S.L."/>
            <person name="Kruys A."/>
            <person name="Hutchinson M.I."/>
            <person name="Powell A.J."/>
            <person name="Barry K."/>
            <person name="Miller A.N."/>
            <person name="Grigoriev I.V."/>
            <person name="Debuchy R."/>
            <person name="Gladieux P."/>
            <person name="Thoren M.H."/>
            <person name="Johannesson H."/>
        </authorList>
    </citation>
    <scope>NUCLEOTIDE SEQUENCE</scope>
    <source>
        <strain evidence="2">CBS 606.72</strain>
    </source>
</reference>
<evidence type="ECO:0000259" key="1">
    <source>
        <dbReference type="Pfam" id="PF06985"/>
    </source>
</evidence>
<dbReference type="Proteomes" id="UP001175000">
    <property type="component" value="Unassembled WGS sequence"/>
</dbReference>
<evidence type="ECO:0000313" key="2">
    <source>
        <dbReference type="EMBL" id="KAK0614541.1"/>
    </source>
</evidence>
<name>A0AA40BUW2_9PEZI</name>
<dbReference type="InterPro" id="IPR010730">
    <property type="entry name" value="HET"/>
</dbReference>
<feature type="domain" description="Heterokaryon incompatibility" evidence="1">
    <location>
        <begin position="53"/>
        <end position="146"/>
    </location>
</feature>
<feature type="non-terminal residue" evidence="2">
    <location>
        <position position="150"/>
    </location>
</feature>
<dbReference type="InterPro" id="IPR052895">
    <property type="entry name" value="HetReg/Transcr_Mod"/>
</dbReference>
<comment type="caution">
    <text evidence="2">The sequence shown here is derived from an EMBL/GenBank/DDBJ whole genome shotgun (WGS) entry which is preliminary data.</text>
</comment>
<keyword evidence="3" id="KW-1185">Reference proteome</keyword>
<evidence type="ECO:0000313" key="3">
    <source>
        <dbReference type="Proteomes" id="UP001175000"/>
    </source>
</evidence>
<proteinExistence type="predicted"/>
<sequence length="150" mass="16503">MADHYLPSPAGVYTYQALETPDSIRLLTLHPSPRDAPITCTLTHIPMDQSPPYRALSYEWGSQPDLSFAPLTINNLPFSRPIQANLSHALVEIRSPNEDVTLWIDALCINQCSPLEKSHQVGLMSTIFRSATSVIAWLGPEADNSSVAMS</sequence>
<accession>A0AA40BUW2</accession>
<gene>
    <name evidence="2" type="ORF">B0T14DRAFT_436599</name>
</gene>
<dbReference type="AlphaFoldDB" id="A0AA40BUW2"/>
<dbReference type="Pfam" id="PF06985">
    <property type="entry name" value="HET"/>
    <property type="match status" value="1"/>
</dbReference>
<organism evidence="2 3">
    <name type="scientific">Immersiella caudata</name>
    <dbReference type="NCBI Taxonomy" id="314043"/>
    <lineage>
        <taxon>Eukaryota</taxon>
        <taxon>Fungi</taxon>
        <taxon>Dikarya</taxon>
        <taxon>Ascomycota</taxon>
        <taxon>Pezizomycotina</taxon>
        <taxon>Sordariomycetes</taxon>
        <taxon>Sordariomycetidae</taxon>
        <taxon>Sordariales</taxon>
        <taxon>Lasiosphaeriaceae</taxon>
        <taxon>Immersiella</taxon>
    </lineage>
</organism>
<dbReference type="EMBL" id="JAULSU010000006">
    <property type="protein sequence ID" value="KAK0614541.1"/>
    <property type="molecule type" value="Genomic_DNA"/>
</dbReference>
<dbReference type="PANTHER" id="PTHR24148:SF73">
    <property type="entry name" value="HET DOMAIN PROTEIN (AFU_ORTHOLOGUE AFUA_8G01020)"/>
    <property type="match status" value="1"/>
</dbReference>